<dbReference type="InterPro" id="IPR005162">
    <property type="entry name" value="Retrotrans_gag_dom"/>
</dbReference>
<organism evidence="1 2">
    <name type="scientific">Paramuricea clavata</name>
    <name type="common">Red gorgonian</name>
    <name type="synonym">Violescent sea-whip</name>
    <dbReference type="NCBI Taxonomy" id="317549"/>
    <lineage>
        <taxon>Eukaryota</taxon>
        <taxon>Metazoa</taxon>
        <taxon>Cnidaria</taxon>
        <taxon>Anthozoa</taxon>
        <taxon>Octocorallia</taxon>
        <taxon>Malacalcyonacea</taxon>
        <taxon>Plexauridae</taxon>
        <taxon>Paramuricea</taxon>
    </lineage>
</organism>
<dbReference type="Proteomes" id="UP001152795">
    <property type="component" value="Unassembled WGS sequence"/>
</dbReference>
<dbReference type="Pfam" id="PF03732">
    <property type="entry name" value="Retrotrans_gag"/>
    <property type="match status" value="1"/>
</dbReference>
<protein>
    <submittedName>
        <fullName evidence="1">Uncharacterized protein</fullName>
    </submittedName>
</protein>
<evidence type="ECO:0000313" key="1">
    <source>
        <dbReference type="EMBL" id="CAB3985347.1"/>
    </source>
</evidence>
<name>A0A7D9HL83_PARCT</name>
<dbReference type="EMBL" id="CACRXK020000860">
    <property type="protein sequence ID" value="CAB3985347.1"/>
    <property type="molecule type" value="Genomic_DNA"/>
</dbReference>
<gene>
    <name evidence="1" type="ORF">PACLA_8A008931</name>
</gene>
<accession>A0A7D9HL83</accession>
<dbReference type="PANTHER" id="PTHR33198:SF19">
    <property type="entry name" value="CCHC-TYPE DOMAIN-CONTAINING PROTEIN"/>
    <property type="match status" value="1"/>
</dbReference>
<dbReference type="OrthoDB" id="5980736at2759"/>
<sequence length="158" mass="17923">MTSLGKIEEFNPTSTNIARYLERIEQYFEATDVPADTAEVNKRRAILISAIGARTYDVLSDLCSPDSPSTKTYTQLPAILKDHYAPKKLVIAKRYRFHNCVQKEGESVSEFVANLKRLASTCKFGAYLNEALRDRFVCGLRSSNIKKKLLADEYTFDK</sequence>
<proteinExistence type="predicted"/>
<keyword evidence="2" id="KW-1185">Reference proteome</keyword>
<dbReference type="PANTHER" id="PTHR33198">
    <property type="entry name" value="ANK_REP_REGION DOMAIN-CONTAINING PROTEIN-RELATED"/>
    <property type="match status" value="1"/>
</dbReference>
<comment type="caution">
    <text evidence="1">The sequence shown here is derived from an EMBL/GenBank/DDBJ whole genome shotgun (WGS) entry which is preliminary data.</text>
</comment>
<dbReference type="AlphaFoldDB" id="A0A7D9HL83"/>
<reference evidence="1" key="1">
    <citation type="submission" date="2020-04" db="EMBL/GenBank/DDBJ databases">
        <authorList>
            <person name="Alioto T."/>
            <person name="Alioto T."/>
            <person name="Gomez Garrido J."/>
        </authorList>
    </citation>
    <scope>NUCLEOTIDE SEQUENCE</scope>
    <source>
        <strain evidence="1">A484AB</strain>
    </source>
</reference>
<evidence type="ECO:0000313" key="2">
    <source>
        <dbReference type="Proteomes" id="UP001152795"/>
    </source>
</evidence>